<dbReference type="Pfam" id="PF07867">
    <property type="entry name" value="DUF1654"/>
    <property type="match status" value="1"/>
</dbReference>
<name>A0AAQ0C0D3_9GAMM</name>
<dbReference type="EMBL" id="CP066310">
    <property type="protein sequence ID" value="QQE90448.1"/>
    <property type="molecule type" value="Genomic_DNA"/>
</dbReference>
<evidence type="ECO:0000313" key="1">
    <source>
        <dbReference type="EMBL" id="QQE90448.1"/>
    </source>
</evidence>
<proteinExistence type="predicted"/>
<protein>
    <submittedName>
        <fullName evidence="1">DUF1654 domain-containing protein</fullName>
    </submittedName>
</protein>
<sequence length="85" mass="10036">MSFRAPVISHQNQISSYHRLVRRINHQVLSSPKAMAERQAILAPGPRDYPEDWERLLGEIEESDNVEMTRREDGSIHIRWSWPEQ</sequence>
<accession>A0AAQ0C0D3</accession>
<gene>
    <name evidence="1" type="ORF">GKQ51_09325</name>
</gene>
<dbReference type="Proteomes" id="UP000596192">
    <property type="component" value="Chromosome"/>
</dbReference>
<evidence type="ECO:0000313" key="2">
    <source>
        <dbReference type="Proteomes" id="UP000596192"/>
    </source>
</evidence>
<organism evidence="1 2">
    <name type="scientific">Azotobacter chroococcum</name>
    <dbReference type="NCBI Taxonomy" id="353"/>
    <lineage>
        <taxon>Bacteria</taxon>
        <taxon>Pseudomonadati</taxon>
        <taxon>Pseudomonadota</taxon>
        <taxon>Gammaproteobacteria</taxon>
        <taxon>Pseudomonadales</taxon>
        <taxon>Pseudomonadaceae</taxon>
        <taxon>Azotobacter</taxon>
    </lineage>
</organism>
<dbReference type="AlphaFoldDB" id="A0AAQ0C0D3"/>
<reference evidence="1 2" key="1">
    <citation type="submission" date="2020-12" db="EMBL/GenBank/DDBJ databases">
        <title>Genomic Analysis and Response surface optimization of nitrogen-fixing conditions for A. chroococcum strain HR1, Isolation from rhizosphere soil.</title>
        <authorList>
            <person name="Li J."/>
            <person name="Yang H."/>
            <person name="Liu H."/>
            <person name="Wang C."/>
            <person name="Tian Y."/>
            <person name="Lu X.Y."/>
        </authorList>
    </citation>
    <scope>NUCLEOTIDE SEQUENCE [LARGE SCALE GENOMIC DNA]</scope>
    <source>
        <strain evidence="1 2">HR1</strain>
    </source>
</reference>
<dbReference type="InterPro" id="IPR012449">
    <property type="entry name" value="Phage_F116_Orf28"/>
</dbReference>
<dbReference type="RefSeq" id="WP_198867768.1">
    <property type="nucleotide sequence ID" value="NZ_CP066310.1"/>
</dbReference>